<proteinExistence type="predicted"/>
<accession>A0A915J1Z5</accession>
<evidence type="ECO:0000313" key="2">
    <source>
        <dbReference type="WBParaSite" id="nRc.2.0.1.t19722-RA"/>
    </source>
</evidence>
<protein>
    <submittedName>
        <fullName evidence="2">Uncharacterized protein</fullName>
    </submittedName>
</protein>
<dbReference type="AlphaFoldDB" id="A0A915J1Z5"/>
<dbReference type="WBParaSite" id="nRc.2.0.1.t19722-RA">
    <property type="protein sequence ID" value="nRc.2.0.1.t19722-RA"/>
    <property type="gene ID" value="nRc.2.0.1.g19722"/>
</dbReference>
<name>A0A915J1Z5_ROMCU</name>
<evidence type="ECO:0000313" key="1">
    <source>
        <dbReference type="Proteomes" id="UP000887565"/>
    </source>
</evidence>
<dbReference type="Proteomes" id="UP000887565">
    <property type="component" value="Unplaced"/>
</dbReference>
<organism evidence="1 2">
    <name type="scientific">Romanomermis culicivorax</name>
    <name type="common">Nematode worm</name>
    <dbReference type="NCBI Taxonomy" id="13658"/>
    <lineage>
        <taxon>Eukaryota</taxon>
        <taxon>Metazoa</taxon>
        <taxon>Ecdysozoa</taxon>
        <taxon>Nematoda</taxon>
        <taxon>Enoplea</taxon>
        <taxon>Dorylaimia</taxon>
        <taxon>Mermithida</taxon>
        <taxon>Mermithoidea</taxon>
        <taxon>Mermithidae</taxon>
        <taxon>Romanomermis</taxon>
    </lineage>
</organism>
<reference evidence="2" key="1">
    <citation type="submission" date="2022-11" db="UniProtKB">
        <authorList>
            <consortium name="WormBaseParasite"/>
        </authorList>
    </citation>
    <scope>IDENTIFICATION</scope>
</reference>
<keyword evidence="1" id="KW-1185">Reference proteome</keyword>
<sequence length="163" mass="19071">MQRSDYWLISNLKKQRSFSYQFATLEDISIHLPEIDKQNNRLIFGSLETTNVASIYNRKDWYFTMKIKHSNDKLSTPNKMSAAIWVIIDNFTAEGMQRNGTERNVIHTTLLNQREIFVPFRSVGGYRQSFSTTLHLRSKVNFQAEPFKLLAISSVPFHGKRQH</sequence>